<evidence type="ECO:0000259" key="1">
    <source>
        <dbReference type="PROSITE" id="PS50206"/>
    </source>
</evidence>
<organism evidence="2 3">
    <name type="scientific">Morchella conica CCBAS932</name>
    <dbReference type="NCBI Taxonomy" id="1392247"/>
    <lineage>
        <taxon>Eukaryota</taxon>
        <taxon>Fungi</taxon>
        <taxon>Dikarya</taxon>
        <taxon>Ascomycota</taxon>
        <taxon>Pezizomycotina</taxon>
        <taxon>Pezizomycetes</taxon>
        <taxon>Pezizales</taxon>
        <taxon>Morchellaceae</taxon>
        <taxon>Morchella</taxon>
    </lineage>
</organism>
<accession>A0A3N4L0A2</accession>
<dbReference type="OrthoDB" id="8300214at2759"/>
<dbReference type="STRING" id="1392247.A0A3N4L0A2"/>
<dbReference type="SUPFAM" id="SSF52821">
    <property type="entry name" value="Rhodanese/Cell cycle control phosphatase"/>
    <property type="match status" value="1"/>
</dbReference>
<dbReference type="GO" id="GO:0005737">
    <property type="term" value="C:cytoplasm"/>
    <property type="evidence" value="ECO:0007669"/>
    <property type="project" value="TreeGrafter"/>
</dbReference>
<protein>
    <submittedName>
        <fullName evidence="2">Rhodanese-like protein</fullName>
    </submittedName>
</protein>
<dbReference type="PANTHER" id="PTHR10828">
    <property type="entry name" value="M-PHASE INDUCER PHOSPHATASE DUAL SPECIFICITY PHOSPHATASE CDC25"/>
    <property type="match status" value="1"/>
</dbReference>
<evidence type="ECO:0000313" key="2">
    <source>
        <dbReference type="EMBL" id="RPB16243.1"/>
    </source>
</evidence>
<feature type="domain" description="Rhodanese" evidence="1">
    <location>
        <begin position="39"/>
        <end position="139"/>
    </location>
</feature>
<evidence type="ECO:0000313" key="3">
    <source>
        <dbReference type="Proteomes" id="UP000277580"/>
    </source>
</evidence>
<dbReference type="GO" id="GO:0004725">
    <property type="term" value="F:protein tyrosine phosphatase activity"/>
    <property type="evidence" value="ECO:0007669"/>
    <property type="project" value="TreeGrafter"/>
</dbReference>
<dbReference type="InParanoid" id="A0A3N4L0A2"/>
<sequence length="157" mass="17501">MSVPEQKPWHASYPKPVSTAVFLPQETVLEWMESSEKVPGRDFVLVDLRRMDHEGGTIRDSINLPAQTMYHSIPALYNLLTAAGVQAIVFYCGSSQGRGSRAAAWMQDYIMGQGNDKLKSYALQGGIKGWVKTGGRMLGLMDGYTADIWEKEEKTKQ</sequence>
<dbReference type="PANTHER" id="PTHR10828:SF50">
    <property type="entry name" value="REDUCTASE (ARC2), PUTATIVE (AFU_ORTHOLOGUE AFUA_6G13400)-RELATED"/>
    <property type="match status" value="1"/>
</dbReference>
<dbReference type="GO" id="GO:0005634">
    <property type="term" value="C:nucleus"/>
    <property type="evidence" value="ECO:0007669"/>
    <property type="project" value="TreeGrafter"/>
</dbReference>
<dbReference type="InterPro" id="IPR001763">
    <property type="entry name" value="Rhodanese-like_dom"/>
</dbReference>
<dbReference type="SMART" id="SM00450">
    <property type="entry name" value="RHOD"/>
    <property type="match status" value="1"/>
</dbReference>
<dbReference type="Proteomes" id="UP000277580">
    <property type="component" value="Unassembled WGS sequence"/>
</dbReference>
<dbReference type="Pfam" id="PF00581">
    <property type="entry name" value="Rhodanese"/>
    <property type="match status" value="1"/>
</dbReference>
<dbReference type="Gene3D" id="3.40.250.10">
    <property type="entry name" value="Rhodanese-like domain"/>
    <property type="match status" value="1"/>
</dbReference>
<name>A0A3N4L0A2_9PEZI</name>
<dbReference type="CDD" id="cd01443">
    <property type="entry name" value="Cdc25_Acr2p"/>
    <property type="match status" value="1"/>
</dbReference>
<gene>
    <name evidence="2" type="ORF">P167DRAFT_532272</name>
</gene>
<proteinExistence type="predicted"/>
<reference evidence="2 3" key="1">
    <citation type="journal article" date="2018" name="Nat. Ecol. Evol.">
        <title>Pezizomycetes genomes reveal the molecular basis of ectomycorrhizal truffle lifestyle.</title>
        <authorList>
            <person name="Murat C."/>
            <person name="Payen T."/>
            <person name="Noel B."/>
            <person name="Kuo A."/>
            <person name="Morin E."/>
            <person name="Chen J."/>
            <person name="Kohler A."/>
            <person name="Krizsan K."/>
            <person name="Balestrini R."/>
            <person name="Da Silva C."/>
            <person name="Montanini B."/>
            <person name="Hainaut M."/>
            <person name="Levati E."/>
            <person name="Barry K.W."/>
            <person name="Belfiori B."/>
            <person name="Cichocki N."/>
            <person name="Clum A."/>
            <person name="Dockter R.B."/>
            <person name="Fauchery L."/>
            <person name="Guy J."/>
            <person name="Iotti M."/>
            <person name="Le Tacon F."/>
            <person name="Lindquist E.A."/>
            <person name="Lipzen A."/>
            <person name="Malagnac F."/>
            <person name="Mello A."/>
            <person name="Molinier V."/>
            <person name="Miyauchi S."/>
            <person name="Poulain J."/>
            <person name="Riccioni C."/>
            <person name="Rubini A."/>
            <person name="Sitrit Y."/>
            <person name="Splivallo R."/>
            <person name="Traeger S."/>
            <person name="Wang M."/>
            <person name="Zifcakova L."/>
            <person name="Wipf D."/>
            <person name="Zambonelli A."/>
            <person name="Paolocci F."/>
            <person name="Nowrousian M."/>
            <person name="Ottonello S."/>
            <person name="Baldrian P."/>
            <person name="Spatafora J.W."/>
            <person name="Henrissat B."/>
            <person name="Nagy L.G."/>
            <person name="Aury J.M."/>
            <person name="Wincker P."/>
            <person name="Grigoriev I.V."/>
            <person name="Bonfante P."/>
            <person name="Martin F.M."/>
        </authorList>
    </citation>
    <scope>NUCLEOTIDE SEQUENCE [LARGE SCALE GENOMIC DNA]</scope>
    <source>
        <strain evidence="2 3">CCBAS932</strain>
    </source>
</reference>
<dbReference type="EMBL" id="ML119109">
    <property type="protein sequence ID" value="RPB16243.1"/>
    <property type="molecule type" value="Genomic_DNA"/>
</dbReference>
<dbReference type="InterPro" id="IPR036873">
    <property type="entry name" value="Rhodanese-like_dom_sf"/>
</dbReference>
<dbReference type="AlphaFoldDB" id="A0A3N4L0A2"/>
<keyword evidence="3" id="KW-1185">Reference proteome</keyword>
<dbReference type="PROSITE" id="PS50206">
    <property type="entry name" value="RHODANESE_3"/>
    <property type="match status" value="1"/>
</dbReference>